<evidence type="ECO:0000256" key="1">
    <source>
        <dbReference type="ARBA" id="ARBA00012831"/>
    </source>
</evidence>
<dbReference type="Pfam" id="PF00587">
    <property type="entry name" value="tRNA-synt_2b"/>
    <property type="match status" value="1"/>
</dbReference>
<evidence type="ECO:0000259" key="9">
    <source>
        <dbReference type="PROSITE" id="PS50862"/>
    </source>
</evidence>
<keyword evidence="4" id="KW-0067">ATP-binding</keyword>
<comment type="catalytic activity">
    <reaction evidence="7">
        <text>tRNA(Pro) + L-proline + ATP = L-prolyl-tRNA(Pro) + AMP + diphosphate</text>
        <dbReference type="Rhea" id="RHEA:14305"/>
        <dbReference type="Rhea" id="RHEA-COMP:9700"/>
        <dbReference type="Rhea" id="RHEA-COMP:9702"/>
        <dbReference type="ChEBI" id="CHEBI:30616"/>
        <dbReference type="ChEBI" id="CHEBI:33019"/>
        <dbReference type="ChEBI" id="CHEBI:60039"/>
        <dbReference type="ChEBI" id="CHEBI:78442"/>
        <dbReference type="ChEBI" id="CHEBI:78532"/>
        <dbReference type="ChEBI" id="CHEBI:456215"/>
        <dbReference type="EC" id="6.1.1.15"/>
    </reaction>
</comment>
<dbReference type="Proteomes" id="UP001497392">
    <property type="component" value="Unassembled WGS sequence"/>
</dbReference>
<dbReference type="Gene3D" id="3.40.50.800">
    <property type="entry name" value="Anticodon-binding domain"/>
    <property type="match status" value="1"/>
</dbReference>
<dbReference type="EC" id="6.1.1.15" evidence="1"/>
<dbReference type="PROSITE" id="PS50862">
    <property type="entry name" value="AA_TRNA_LIGASE_II"/>
    <property type="match status" value="1"/>
</dbReference>
<dbReference type="SUPFAM" id="SSF64586">
    <property type="entry name" value="C-terminal domain of ProRS"/>
    <property type="match status" value="1"/>
</dbReference>
<keyword evidence="11" id="KW-1185">Reference proteome</keyword>
<dbReference type="InterPro" id="IPR006195">
    <property type="entry name" value="aa-tRNA-synth_II"/>
</dbReference>
<keyword evidence="3" id="KW-0547">Nucleotide-binding</keyword>
<dbReference type="PANTHER" id="PTHR43382:SF3">
    <property type="entry name" value="PROLINE--TRNA LIGASE, CHLOROPLASTIC_MITOCHONDRIAL"/>
    <property type="match status" value="1"/>
</dbReference>
<reference evidence="10 11" key="1">
    <citation type="submission" date="2024-06" db="EMBL/GenBank/DDBJ databases">
        <authorList>
            <person name="Kraege A."/>
            <person name="Thomma B."/>
        </authorList>
    </citation>
    <scope>NUCLEOTIDE SEQUENCE [LARGE SCALE GENOMIC DNA]</scope>
</reference>
<evidence type="ECO:0000313" key="11">
    <source>
        <dbReference type="Proteomes" id="UP001497392"/>
    </source>
</evidence>
<dbReference type="InterPro" id="IPR002316">
    <property type="entry name" value="Pro-tRNA-ligase_IIa"/>
</dbReference>
<evidence type="ECO:0000256" key="5">
    <source>
        <dbReference type="ARBA" id="ARBA00023146"/>
    </source>
</evidence>
<protein>
    <recommendedName>
        <fullName evidence="1">proline--tRNA ligase</fullName>
        <ecNumber evidence="1">6.1.1.15</ecNumber>
    </recommendedName>
    <alternativeName>
        <fullName evidence="6">Prolyl-tRNA synthetase</fullName>
    </alternativeName>
</protein>
<keyword evidence="5" id="KW-0030">Aminoacyl-tRNA synthetase</keyword>
<name>A0ABP1FSZ0_9CHLO</name>
<dbReference type="Pfam" id="PF03129">
    <property type="entry name" value="HGTP_anticodon"/>
    <property type="match status" value="1"/>
</dbReference>
<comment type="caution">
    <text evidence="10">The sequence shown here is derived from an EMBL/GenBank/DDBJ whole genome shotgun (WGS) entry which is preliminary data.</text>
</comment>
<dbReference type="Pfam" id="PF09180">
    <property type="entry name" value="ProRS-C_1"/>
    <property type="match status" value="1"/>
</dbReference>
<dbReference type="InterPro" id="IPR036621">
    <property type="entry name" value="Anticodon-bd_dom_sf"/>
</dbReference>
<feature type="region of interest" description="Disordered" evidence="8">
    <location>
        <begin position="56"/>
        <end position="80"/>
    </location>
</feature>
<evidence type="ECO:0000256" key="4">
    <source>
        <dbReference type="ARBA" id="ARBA00022840"/>
    </source>
</evidence>
<dbReference type="InterPro" id="IPR017449">
    <property type="entry name" value="Pro-tRNA_synth_II"/>
</dbReference>
<feature type="domain" description="Aminoacyl-transfer RNA synthetases class-II family profile" evidence="9">
    <location>
        <begin position="105"/>
        <end position="353"/>
    </location>
</feature>
<dbReference type="CDD" id="cd00862">
    <property type="entry name" value="ProRS_anticodon_zinc"/>
    <property type="match status" value="1"/>
</dbReference>
<dbReference type="InterPro" id="IPR004499">
    <property type="entry name" value="Pro-tRNA-ligase_IIa_arc-type"/>
</dbReference>
<organism evidence="10 11">
    <name type="scientific">Coccomyxa viridis</name>
    <dbReference type="NCBI Taxonomy" id="1274662"/>
    <lineage>
        <taxon>Eukaryota</taxon>
        <taxon>Viridiplantae</taxon>
        <taxon>Chlorophyta</taxon>
        <taxon>core chlorophytes</taxon>
        <taxon>Trebouxiophyceae</taxon>
        <taxon>Trebouxiophyceae incertae sedis</taxon>
        <taxon>Coccomyxaceae</taxon>
        <taxon>Coccomyxa</taxon>
    </lineage>
</organism>
<evidence type="ECO:0000256" key="7">
    <source>
        <dbReference type="ARBA" id="ARBA00047671"/>
    </source>
</evidence>
<gene>
    <name evidence="10" type="primary">g4608</name>
    <name evidence="10" type="ORF">VP750_LOCUS3928</name>
</gene>
<dbReference type="InterPro" id="IPR004154">
    <property type="entry name" value="Anticodon-bd"/>
</dbReference>
<accession>A0ABP1FSZ0</accession>
<dbReference type="SUPFAM" id="SSF52954">
    <property type="entry name" value="Class II aaRS ABD-related"/>
    <property type="match status" value="1"/>
</dbReference>
<dbReference type="PRINTS" id="PR01046">
    <property type="entry name" value="TRNASYNTHPRO"/>
</dbReference>
<evidence type="ECO:0000256" key="6">
    <source>
        <dbReference type="ARBA" id="ARBA00029731"/>
    </source>
</evidence>
<evidence type="ECO:0000313" key="10">
    <source>
        <dbReference type="EMBL" id="CAL5222269.1"/>
    </source>
</evidence>
<dbReference type="SMART" id="SM00946">
    <property type="entry name" value="ProRS-C_1"/>
    <property type="match status" value="1"/>
</dbReference>
<sequence>MALALLSARPPCVCRLGSPYVLHRGAISLTAGRVSRARQSISRRWGCSDAVTRAAAAVTEKPKTGKGPKPGSDKDKRITPKSTDFSRWYLDVVRDAEMADYGPVRGTMVIRPYGYALWESVQGYLDKRFKELGVQNAYFPQLIPYSFLQKEADHVEGFAPELALVTKGGGKELEEPLVVRPTSETIVNHMLSQWIQSYRDLPMLLNQWANVHRWELRTRPFIRTLEFLWQEGHTAHATAEEAQAMARRMVDVYAEFAINGAAMPVIAGRKSKIESFAGANITYTIEAMMGDRRALQAGTSHDLGDNFAKAFGTQFLNEAGDLVHPQQSSWGASTRLIGGIIMTHGDDAGLRLPPRLAPVQVMIVPILKKNTDTEAVLKAADDLAKAATSAGIRAKVDAGTEKTPGFKFSFWEMKGVPVRIEVGPRDVEQGTCVAARRDRPGKEGKQFGIPLDSQGFVGAVQQMLDEVQEGLLAEATAFRDANIVDVTSYDELKQAIEEGQWARGPWAGSDEDEKRVKEETTATLRCIPFDQPASVGSCFLTGGPAKEVAIFAKAY</sequence>
<dbReference type="PANTHER" id="PTHR43382">
    <property type="entry name" value="PROLYL-TRNA SYNTHETASE"/>
    <property type="match status" value="1"/>
</dbReference>
<proteinExistence type="inferred from homology"/>
<keyword evidence="2" id="KW-0436">Ligase</keyword>
<dbReference type="CDD" id="cd00778">
    <property type="entry name" value="ProRS_core_arch_euk"/>
    <property type="match status" value="1"/>
</dbReference>
<dbReference type="HAMAP" id="MF_01571">
    <property type="entry name" value="Pro_tRNA_synth_type3"/>
    <property type="match status" value="1"/>
</dbReference>
<dbReference type="InterPro" id="IPR045864">
    <property type="entry name" value="aa-tRNA-synth_II/BPL/LPL"/>
</dbReference>
<evidence type="ECO:0000256" key="2">
    <source>
        <dbReference type="ARBA" id="ARBA00022598"/>
    </source>
</evidence>
<dbReference type="InterPro" id="IPR033721">
    <property type="entry name" value="ProRS_core_arch_euk"/>
</dbReference>
<dbReference type="Gene3D" id="3.30.110.30">
    <property type="entry name" value="C-terminal domain of ProRS"/>
    <property type="match status" value="1"/>
</dbReference>
<dbReference type="SUPFAM" id="SSF55681">
    <property type="entry name" value="Class II aaRS and biotin synthetases"/>
    <property type="match status" value="1"/>
</dbReference>
<evidence type="ECO:0000256" key="3">
    <source>
        <dbReference type="ARBA" id="ARBA00022741"/>
    </source>
</evidence>
<evidence type="ECO:0000256" key="8">
    <source>
        <dbReference type="SAM" id="MobiDB-lite"/>
    </source>
</evidence>
<dbReference type="InterPro" id="IPR002314">
    <property type="entry name" value="aa-tRNA-synt_IIb"/>
</dbReference>
<dbReference type="NCBIfam" id="TIGR00408">
    <property type="entry name" value="proS_fam_I"/>
    <property type="match status" value="1"/>
</dbReference>
<dbReference type="EMBL" id="CAXHTA020000006">
    <property type="protein sequence ID" value="CAL5222269.1"/>
    <property type="molecule type" value="Genomic_DNA"/>
</dbReference>
<dbReference type="InterPro" id="IPR016061">
    <property type="entry name" value="Pro-tRNA_ligase_II_C"/>
</dbReference>
<dbReference type="Gene3D" id="3.30.930.10">
    <property type="entry name" value="Bira Bifunctional Protein, Domain 2"/>
    <property type="match status" value="1"/>
</dbReference>